<dbReference type="EMBL" id="AMCV02000039">
    <property type="protein sequence ID" value="TDZ15703.1"/>
    <property type="molecule type" value="Genomic_DNA"/>
</dbReference>
<dbReference type="GO" id="GO:0051213">
    <property type="term" value="F:dioxygenase activity"/>
    <property type="evidence" value="ECO:0007669"/>
    <property type="project" value="UniProtKB-KW"/>
</dbReference>
<evidence type="ECO:0000256" key="1">
    <source>
        <dbReference type="ARBA" id="ARBA00001962"/>
    </source>
</evidence>
<reference evidence="9" key="2">
    <citation type="journal article" date="2019" name="Mol. Plant Microbe Interact.">
        <title>Genome sequence resources for four phytopathogenic fungi from the Colletotrichum orbiculare species complex.</title>
        <authorList>
            <person name="Gan P."/>
            <person name="Tsushima A."/>
            <person name="Narusaka M."/>
            <person name="Narusaka Y."/>
            <person name="Takano Y."/>
            <person name="Kubo Y."/>
            <person name="Shirasu K."/>
        </authorList>
    </citation>
    <scope>GENOME REANNOTATION</scope>
    <source>
        <strain evidence="9">104-T / ATCC 96160 / CBS 514.97 / LARS 414 / MAFF 240422</strain>
    </source>
</reference>
<sequence length="594" mass="66402">MAFNSHRRMSLGRRTVSFALDNPSLHDAPAHPHTNRNRIYRCFEDVPTEEAVACAPVWQRLKEACGPLYNFLDEDSNGLWNAVFADGWNTNSPEMPAPSFVYPNTDNLIVCCGTWTKDLPLLWEHMDMHHYPERRQGSEAYVRYESSDEPGAVGGHFVFCDKESRPGISSLINRARNFHSILARAASKHDEDKCFRVDTYNEALAVYIVRRRLTLWAVRGYYLSFGDREGIATLGSDPQDMAKFQFLGSCSEDCFEMMAGVQEAGDMERSEERRSSGKGLSFRIRDGTGMARSLFNGDDPDPQSRMACSGAIRCHRPLHHHGKLVEIINRDGGVIVEKLITRELAGQIQADLKPHFDEDIPDKYGFFPPTTQRASGLLGISDGCVELACNRLYTDVANALVSSSYTFWRGDRQQTVSGKPIISSTVGFRVNPGGKQQVLHRDDNDYHPHDKKLPVMIGCVTALTKTTAANGATVVIPGSHLWGPERRPVDCETVPAELEPGDALIFLGNTYHAGGGNVTKDEYRETVGIFLCQPTLRPAENQFLMVPLEKVRKMEPQAQRLLGYGLCEPGVGFVKYQDPMRVLFGVEDEETVDF</sequence>
<dbReference type="Gene3D" id="2.60.120.620">
    <property type="entry name" value="q2cbj1_9rhob like domain"/>
    <property type="match status" value="1"/>
</dbReference>
<evidence type="ECO:0000256" key="6">
    <source>
        <dbReference type="ARBA" id="ARBA00023002"/>
    </source>
</evidence>
<comment type="caution">
    <text evidence="8">The sequence shown here is derived from an EMBL/GenBank/DDBJ whole genome shotgun (WGS) entry which is preliminary data.</text>
</comment>
<keyword evidence="4" id="KW-0479">Metal-binding</keyword>
<name>A0A484FCA2_COLOR</name>
<keyword evidence="9" id="KW-1185">Reference proteome</keyword>
<comment type="subunit">
    <text evidence="3">Homodimer.</text>
</comment>
<comment type="cofactor">
    <cofactor evidence="1">
        <name>Fe cation</name>
        <dbReference type="ChEBI" id="CHEBI:24875"/>
    </cofactor>
</comment>
<proteinExistence type="inferred from homology"/>
<dbReference type="PANTHER" id="PTHR20883:SF45">
    <property type="entry name" value="PHYTANOYL-COA DIOXYGENASE FAMILY PROTEIN"/>
    <property type="match status" value="1"/>
</dbReference>
<dbReference type="OrthoDB" id="445007at2759"/>
<dbReference type="InterPro" id="IPR008775">
    <property type="entry name" value="Phytyl_CoA_dOase-like"/>
</dbReference>
<dbReference type="SUPFAM" id="SSF51197">
    <property type="entry name" value="Clavaminate synthase-like"/>
    <property type="match status" value="1"/>
</dbReference>
<evidence type="ECO:0000256" key="5">
    <source>
        <dbReference type="ARBA" id="ARBA00022964"/>
    </source>
</evidence>
<dbReference type="AlphaFoldDB" id="A0A484FCA2"/>
<keyword evidence="6" id="KW-0560">Oxidoreductase</keyword>
<evidence type="ECO:0000313" key="9">
    <source>
        <dbReference type="Proteomes" id="UP000014480"/>
    </source>
</evidence>
<dbReference type="Pfam" id="PF05721">
    <property type="entry name" value="PhyH"/>
    <property type="match status" value="1"/>
</dbReference>
<keyword evidence="7" id="KW-0408">Iron</keyword>
<dbReference type="GO" id="GO:0046872">
    <property type="term" value="F:metal ion binding"/>
    <property type="evidence" value="ECO:0007669"/>
    <property type="project" value="UniProtKB-KW"/>
</dbReference>
<dbReference type="Proteomes" id="UP000014480">
    <property type="component" value="Unassembled WGS sequence"/>
</dbReference>
<gene>
    <name evidence="8" type="primary">swnH1-0</name>
    <name evidence="8" type="ORF">Cob_v011527</name>
</gene>
<comment type="similarity">
    <text evidence="2">Belongs to the PhyH family.</text>
</comment>
<dbReference type="STRING" id="1213857.A0A484FCA2"/>
<evidence type="ECO:0000256" key="2">
    <source>
        <dbReference type="ARBA" id="ARBA00005830"/>
    </source>
</evidence>
<keyword evidence="5 8" id="KW-0223">Dioxygenase</keyword>
<accession>A0A484FCA2</accession>
<reference evidence="9" key="1">
    <citation type="journal article" date="2013" name="New Phytol.">
        <title>Comparative genomic and transcriptomic analyses reveal the hemibiotrophic stage shift of Colletotrichum fungi.</title>
        <authorList>
            <person name="Gan P."/>
            <person name="Ikeda K."/>
            <person name="Irieda H."/>
            <person name="Narusaka M."/>
            <person name="O'Connell R.J."/>
            <person name="Narusaka Y."/>
            <person name="Takano Y."/>
            <person name="Kubo Y."/>
            <person name="Shirasu K."/>
        </authorList>
    </citation>
    <scope>NUCLEOTIDE SEQUENCE [LARGE SCALE GENOMIC DNA]</scope>
    <source>
        <strain evidence="9">104-T / ATCC 96160 / CBS 514.97 / LARS 414 / MAFF 240422</strain>
    </source>
</reference>
<evidence type="ECO:0000313" key="8">
    <source>
        <dbReference type="EMBL" id="TDZ15703.1"/>
    </source>
</evidence>
<organism evidence="8 9">
    <name type="scientific">Colletotrichum orbiculare (strain 104-T / ATCC 96160 / CBS 514.97 / LARS 414 / MAFF 240422)</name>
    <name type="common">Cucumber anthracnose fungus</name>
    <name type="synonym">Colletotrichum lagenarium</name>
    <dbReference type="NCBI Taxonomy" id="1213857"/>
    <lineage>
        <taxon>Eukaryota</taxon>
        <taxon>Fungi</taxon>
        <taxon>Dikarya</taxon>
        <taxon>Ascomycota</taxon>
        <taxon>Pezizomycotina</taxon>
        <taxon>Sordariomycetes</taxon>
        <taxon>Hypocreomycetidae</taxon>
        <taxon>Glomerellales</taxon>
        <taxon>Glomerellaceae</taxon>
        <taxon>Colletotrichum</taxon>
        <taxon>Colletotrichum orbiculare species complex</taxon>
    </lineage>
</organism>
<evidence type="ECO:0000256" key="3">
    <source>
        <dbReference type="ARBA" id="ARBA00011738"/>
    </source>
</evidence>
<evidence type="ECO:0000256" key="7">
    <source>
        <dbReference type="ARBA" id="ARBA00023004"/>
    </source>
</evidence>
<protein>
    <submittedName>
        <fullName evidence="8">Dioxygenase swnH1</fullName>
    </submittedName>
</protein>
<dbReference type="PANTHER" id="PTHR20883">
    <property type="entry name" value="PHYTANOYL-COA DIOXYGENASE DOMAIN CONTAINING 1"/>
    <property type="match status" value="1"/>
</dbReference>
<evidence type="ECO:0000256" key="4">
    <source>
        <dbReference type="ARBA" id="ARBA00022723"/>
    </source>
</evidence>